<keyword evidence="9" id="KW-1185">Reference proteome</keyword>
<organism evidence="8 9">
    <name type="scientific">Trichoglossum hirsutum</name>
    <dbReference type="NCBI Taxonomy" id="265104"/>
    <lineage>
        <taxon>Eukaryota</taxon>
        <taxon>Fungi</taxon>
        <taxon>Dikarya</taxon>
        <taxon>Ascomycota</taxon>
        <taxon>Pezizomycotina</taxon>
        <taxon>Geoglossomycetes</taxon>
        <taxon>Geoglossales</taxon>
        <taxon>Geoglossaceae</taxon>
        <taxon>Trichoglossum</taxon>
    </lineage>
</organism>
<dbReference type="Pfam" id="PF07690">
    <property type="entry name" value="MFS_1"/>
    <property type="match status" value="1"/>
</dbReference>
<feature type="transmembrane region" description="Helical" evidence="6">
    <location>
        <begin position="290"/>
        <end position="310"/>
    </location>
</feature>
<dbReference type="PROSITE" id="PS50850">
    <property type="entry name" value="MFS"/>
    <property type="match status" value="1"/>
</dbReference>
<evidence type="ECO:0000313" key="8">
    <source>
        <dbReference type="EMBL" id="KAH0563195.1"/>
    </source>
</evidence>
<reference evidence="8" key="1">
    <citation type="submission" date="2021-03" db="EMBL/GenBank/DDBJ databases">
        <title>Comparative genomics and phylogenomic investigation of the class Geoglossomycetes provide insights into ecological specialization and systematics.</title>
        <authorList>
            <person name="Melie T."/>
            <person name="Pirro S."/>
            <person name="Miller A.N."/>
            <person name="Quandt A."/>
        </authorList>
    </citation>
    <scope>NUCLEOTIDE SEQUENCE</scope>
    <source>
        <strain evidence="8">CAQ_001_2017</strain>
    </source>
</reference>
<feature type="transmembrane region" description="Helical" evidence="6">
    <location>
        <begin position="151"/>
        <end position="173"/>
    </location>
</feature>
<keyword evidence="3 6" id="KW-0812">Transmembrane</keyword>
<feature type="domain" description="Major facilitator superfamily (MFS) profile" evidence="7">
    <location>
        <begin position="52"/>
        <end position="468"/>
    </location>
</feature>
<feature type="transmembrane region" description="Helical" evidence="6">
    <location>
        <begin position="322"/>
        <end position="344"/>
    </location>
</feature>
<dbReference type="Proteomes" id="UP000750711">
    <property type="component" value="Unassembled WGS sequence"/>
</dbReference>
<dbReference type="InterPro" id="IPR011701">
    <property type="entry name" value="MFS"/>
</dbReference>
<feature type="transmembrane region" description="Helical" evidence="6">
    <location>
        <begin position="356"/>
        <end position="374"/>
    </location>
</feature>
<keyword evidence="5 6" id="KW-0472">Membrane</keyword>
<evidence type="ECO:0000256" key="1">
    <source>
        <dbReference type="ARBA" id="ARBA00004141"/>
    </source>
</evidence>
<proteinExistence type="predicted"/>
<evidence type="ECO:0000256" key="2">
    <source>
        <dbReference type="ARBA" id="ARBA00022448"/>
    </source>
</evidence>
<dbReference type="InterPro" id="IPR020846">
    <property type="entry name" value="MFS_dom"/>
</dbReference>
<sequence length="512" mass="56806">MASLVKRLRQKLGYQYLPIEEVEPFITSSEDDFSTDTAHPNRLALAQRMPPDALAKVEKSLLRKLDIYLLTCTWNNIAAARVAGIQDSLNLTSTQYATSVSVLFIGYVSMQIPSNIFLVQLRPSIYLPSVMTIWGALSFMTGLVQNSSSLYLTRFFLGIFEAAYYPGALFLISSWYKRSELGLRGAILFSGSQLGSAFSGLIGAVIQKTLSGALGMESWRWIFIIEGSVTILVAFCAIFILPDYPSTTSWLSATERAVAEWRLVNDVGQLDEDDGKWEYGFRMAFKDWRVYIFAITFLCIQVASATSNYFPSVVETLGFNKVSTLLLTIPPNVVAMIASLVNNYSADRLQNSSFHIAWPLCIAIIGFTVGALSLHIGVRYVAMILMISGGHGSNAVLLAWTQKTMLRPRIKRAAAVAFVNAFGNLAHVFAAFLYPDTTKPRYVMAMAVNTVFAIIALLFTFLLRFALIRANRLLESRLVSVDQVMLGESQADIQGISGEERSARKMAFRYIT</sequence>
<dbReference type="FunFam" id="1.20.1250.20:FF:000013">
    <property type="entry name" value="MFS general substrate transporter"/>
    <property type="match status" value="1"/>
</dbReference>
<dbReference type="Gene3D" id="1.20.1250.20">
    <property type="entry name" value="MFS general substrate transporter like domains"/>
    <property type="match status" value="2"/>
</dbReference>
<evidence type="ECO:0000256" key="3">
    <source>
        <dbReference type="ARBA" id="ARBA00022692"/>
    </source>
</evidence>
<accession>A0A9P8LFB3</accession>
<comment type="subcellular location">
    <subcellularLocation>
        <location evidence="1">Membrane</location>
        <topology evidence="1">Multi-pass membrane protein</topology>
    </subcellularLocation>
</comment>
<comment type="caution">
    <text evidence="8">The sequence shown here is derived from an EMBL/GenBank/DDBJ whole genome shotgun (WGS) entry which is preliminary data.</text>
</comment>
<feature type="transmembrane region" description="Helical" evidence="6">
    <location>
        <begin position="218"/>
        <end position="241"/>
    </location>
</feature>
<protein>
    <recommendedName>
        <fullName evidence="7">Major facilitator superfamily (MFS) profile domain-containing protein</fullName>
    </recommendedName>
</protein>
<dbReference type="InterPro" id="IPR036259">
    <property type="entry name" value="MFS_trans_sf"/>
</dbReference>
<evidence type="ECO:0000256" key="6">
    <source>
        <dbReference type="SAM" id="Phobius"/>
    </source>
</evidence>
<dbReference type="PANTHER" id="PTHR43791:SF92">
    <property type="entry name" value="AGL026WP"/>
    <property type="match status" value="1"/>
</dbReference>
<keyword evidence="4 6" id="KW-1133">Transmembrane helix</keyword>
<evidence type="ECO:0000256" key="4">
    <source>
        <dbReference type="ARBA" id="ARBA00022989"/>
    </source>
</evidence>
<feature type="transmembrane region" description="Helical" evidence="6">
    <location>
        <begin position="446"/>
        <end position="467"/>
    </location>
</feature>
<dbReference type="GO" id="GO:0022857">
    <property type="term" value="F:transmembrane transporter activity"/>
    <property type="evidence" value="ECO:0007669"/>
    <property type="project" value="InterPro"/>
</dbReference>
<feature type="transmembrane region" description="Helical" evidence="6">
    <location>
        <begin position="96"/>
        <end position="118"/>
    </location>
</feature>
<feature type="transmembrane region" description="Helical" evidence="6">
    <location>
        <begin position="125"/>
        <end position="145"/>
    </location>
</feature>
<feature type="transmembrane region" description="Helical" evidence="6">
    <location>
        <begin position="185"/>
        <end position="206"/>
    </location>
</feature>
<evidence type="ECO:0000313" key="9">
    <source>
        <dbReference type="Proteomes" id="UP000750711"/>
    </source>
</evidence>
<keyword evidence="2" id="KW-0813">Transport</keyword>
<evidence type="ECO:0000259" key="7">
    <source>
        <dbReference type="PROSITE" id="PS50850"/>
    </source>
</evidence>
<dbReference type="GO" id="GO:0016020">
    <property type="term" value="C:membrane"/>
    <property type="evidence" value="ECO:0007669"/>
    <property type="project" value="UniProtKB-SubCell"/>
</dbReference>
<dbReference type="EMBL" id="JAGHQM010000238">
    <property type="protein sequence ID" value="KAH0563195.1"/>
    <property type="molecule type" value="Genomic_DNA"/>
</dbReference>
<dbReference type="AlphaFoldDB" id="A0A9P8LFB3"/>
<evidence type="ECO:0000256" key="5">
    <source>
        <dbReference type="ARBA" id="ARBA00023136"/>
    </source>
</evidence>
<dbReference type="PANTHER" id="PTHR43791">
    <property type="entry name" value="PERMEASE-RELATED"/>
    <property type="match status" value="1"/>
</dbReference>
<feature type="transmembrane region" description="Helical" evidence="6">
    <location>
        <begin position="413"/>
        <end position="434"/>
    </location>
</feature>
<dbReference type="FunFam" id="1.20.1250.20:FF:000057">
    <property type="entry name" value="MFS general substrate transporter"/>
    <property type="match status" value="1"/>
</dbReference>
<gene>
    <name evidence="8" type="ORF">GP486_002241</name>
</gene>
<name>A0A9P8LFB3_9PEZI</name>
<dbReference type="SUPFAM" id="SSF103473">
    <property type="entry name" value="MFS general substrate transporter"/>
    <property type="match status" value="1"/>
</dbReference>